<reference evidence="4" key="2">
    <citation type="journal article" date="2021" name="PeerJ">
        <title>Extensive microbial diversity within the chicken gut microbiome revealed by metagenomics and culture.</title>
        <authorList>
            <person name="Gilroy R."/>
            <person name="Ravi A."/>
            <person name="Getino M."/>
            <person name="Pursley I."/>
            <person name="Horton D.L."/>
            <person name="Alikhan N.F."/>
            <person name="Baker D."/>
            <person name="Gharbi K."/>
            <person name="Hall N."/>
            <person name="Watson M."/>
            <person name="Adriaenssens E.M."/>
            <person name="Foster-Nyarko E."/>
            <person name="Jarju S."/>
            <person name="Secka A."/>
            <person name="Antonio M."/>
            <person name="Oren A."/>
            <person name="Chaudhuri R.R."/>
            <person name="La Ragione R."/>
            <person name="Hildebrand F."/>
            <person name="Pallen M.J."/>
        </authorList>
    </citation>
    <scope>NUCLEOTIDE SEQUENCE</scope>
    <source>
        <strain evidence="4">USAMLcec3-3695</strain>
    </source>
</reference>
<feature type="chain" id="PRO_5039182402" evidence="2">
    <location>
        <begin position="26"/>
        <end position="806"/>
    </location>
</feature>
<accession>A0A9D1SEF3</accession>
<sequence length="806" mass="89853">MNRWKRRAAAMICAAVMAAAVPAGTAEWISLSDWAYTEVSGFVSEGLLPEKLDNVYDYTRPITRGEFTELLYSVLDSTARLGEQREFGRFIDCEDYPSVNSLDVYIYEGLACDGSKFLPEQALTREEAALILYNTMHRLGLMGFLDEPDPSLLGELISDAASVSGYAAKAVYIMVSGGFMTGAGSFEPQAAMTIEQAVAVMYRVYKWIPRLVYSDNELLDGSSEIVQTYGNGLTELYRDGKYIISDNGVELMSFEEDVYTKLLACNGNGRRLVFAVNFNDKTDVYDLDTGDMLCSIPYIVYKLDTDKGYAYVYSSRFMPACSGLYSFDGTELIPPEYSEAELAAIEENGFSVPQAEYREADGMLYYTDDDGHLYCVDSNGENERLMTETDDCENLRYEYGMAFYNYGDGLLLGCIDSETNKAYELSDKQAELITNMQAVFYPNLAPSVAEQYIYRLDINGNTLTDSHFIKEVRPETMAFGDGFIIGESKMYVRTFVAENGSKSESTKYAYYLYDTRITASGVEKNAVGDIPATGICFDPACTKIYFLDADELYNNGDSPIYVYDGETVTELSPGLRAESFGYLYDTGGVNVDKFGYLTKDDIGGDTYHVLDLTDGSISEARLVENVAAEYGEIPQGSSGVTEEGPVVMITADGVNISIDGETKLIEGVRDLYTIGDYVYLYEDEGRYGYGITTNMRPVTRRTLMAYNYKTGELVEISSDFSDSVWSFEDKFIYLTDSGQYKVVIGTECRSTAPNGGLFRYGEPVVVRREYSDDSVYKADNSGNVTILAENVNEWLYVPENEDMIAW</sequence>
<dbReference type="PROSITE" id="PS51272">
    <property type="entry name" value="SLH"/>
    <property type="match status" value="1"/>
</dbReference>
<proteinExistence type="predicted"/>
<evidence type="ECO:0000259" key="3">
    <source>
        <dbReference type="PROSITE" id="PS51272"/>
    </source>
</evidence>
<feature type="signal peptide" evidence="2">
    <location>
        <begin position="1"/>
        <end position="25"/>
    </location>
</feature>
<organism evidence="4 5">
    <name type="scientific">Candidatus Ornithomonoglobus merdipullorum</name>
    <dbReference type="NCBI Taxonomy" id="2840895"/>
    <lineage>
        <taxon>Bacteria</taxon>
        <taxon>Bacillati</taxon>
        <taxon>Bacillota</taxon>
        <taxon>Clostridia</taxon>
        <taxon>Candidatus Ornithomonoglobus</taxon>
    </lineage>
</organism>
<feature type="domain" description="SLH" evidence="3">
    <location>
        <begin position="154"/>
        <end position="215"/>
    </location>
</feature>
<protein>
    <submittedName>
        <fullName evidence="4">S-layer homology domain-containing protein</fullName>
    </submittedName>
</protein>
<comment type="caution">
    <text evidence="4">The sequence shown here is derived from an EMBL/GenBank/DDBJ whole genome shotgun (WGS) entry which is preliminary data.</text>
</comment>
<gene>
    <name evidence="4" type="ORF">IAA61_04615</name>
</gene>
<dbReference type="Proteomes" id="UP000824109">
    <property type="component" value="Unassembled WGS sequence"/>
</dbReference>
<dbReference type="InterPro" id="IPR001119">
    <property type="entry name" value="SLH_dom"/>
</dbReference>
<evidence type="ECO:0000256" key="1">
    <source>
        <dbReference type="ARBA" id="ARBA00022737"/>
    </source>
</evidence>
<dbReference type="SUPFAM" id="SSF75011">
    <property type="entry name" value="3-carboxy-cis,cis-mucoante lactonizing enzyme"/>
    <property type="match status" value="1"/>
</dbReference>
<evidence type="ECO:0000256" key="2">
    <source>
        <dbReference type="SAM" id="SignalP"/>
    </source>
</evidence>
<keyword evidence="2" id="KW-0732">Signal</keyword>
<keyword evidence="1" id="KW-0677">Repeat</keyword>
<reference evidence="4" key="1">
    <citation type="submission" date="2020-10" db="EMBL/GenBank/DDBJ databases">
        <authorList>
            <person name="Gilroy R."/>
        </authorList>
    </citation>
    <scope>NUCLEOTIDE SEQUENCE</scope>
    <source>
        <strain evidence="4">USAMLcec3-3695</strain>
    </source>
</reference>
<evidence type="ECO:0000313" key="5">
    <source>
        <dbReference type="Proteomes" id="UP000824109"/>
    </source>
</evidence>
<name>A0A9D1SEF3_9FIRM</name>
<dbReference type="EMBL" id="DVNB01000049">
    <property type="protein sequence ID" value="HIU57080.1"/>
    <property type="molecule type" value="Genomic_DNA"/>
</dbReference>
<evidence type="ECO:0000313" key="4">
    <source>
        <dbReference type="EMBL" id="HIU57080.1"/>
    </source>
</evidence>
<dbReference type="AlphaFoldDB" id="A0A9D1SEF3"/>